<accession>A0AAW2DPE7</accession>
<dbReference type="Proteomes" id="UP001459277">
    <property type="component" value="Unassembled WGS sequence"/>
</dbReference>
<dbReference type="GO" id="GO:0004566">
    <property type="term" value="F:beta-glucuronidase activity"/>
    <property type="evidence" value="ECO:0007669"/>
    <property type="project" value="TreeGrafter"/>
</dbReference>
<dbReference type="PANTHER" id="PTHR14363">
    <property type="entry name" value="HEPARANASE-RELATED"/>
    <property type="match status" value="1"/>
</dbReference>
<sequence length="230" mass="25450">MFFCRSWVIISNFPLGSNGELGTTHSSPHEVSPLSLSFWPGNDPSLVKKIMDPSCLSKISETFNSLHQTIQHNGPWATAWVGESGGAYNSSGRHVSDSFMDSFWYLDQLGMASKFNTKAYCQQTLVGGNYGLLNTATFVPRPDYYSALLWHRLMGKGVLAVNAGDSPHLRSYAHCSKGRAYFDIKEVCIKTKTQAKRQNAIIVHWKSSSQDYLNDSAVKSVVNRADSAVT</sequence>
<comment type="similarity">
    <text evidence="1">Belongs to the glycosyl hydrolase 79 family.</text>
</comment>
<dbReference type="InterPro" id="IPR005199">
    <property type="entry name" value="Glyco_hydro_79"/>
</dbReference>
<evidence type="ECO:0000256" key="1">
    <source>
        <dbReference type="ARBA" id="ARBA00009800"/>
    </source>
</evidence>
<evidence type="ECO:0000313" key="3">
    <source>
        <dbReference type="Proteomes" id="UP001459277"/>
    </source>
</evidence>
<organism evidence="2 3">
    <name type="scientific">Lithocarpus litseifolius</name>
    <dbReference type="NCBI Taxonomy" id="425828"/>
    <lineage>
        <taxon>Eukaryota</taxon>
        <taxon>Viridiplantae</taxon>
        <taxon>Streptophyta</taxon>
        <taxon>Embryophyta</taxon>
        <taxon>Tracheophyta</taxon>
        <taxon>Spermatophyta</taxon>
        <taxon>Magnoliopsida</taxon>
        <taxon>eudicotyledons</taxon>
        <taxon>Gunneridae</taxon>
        <taxon>Pentapetalae</taxon>
        <taxon>rosids</taxon>
        <taxon>fabids</taxon>
        <taxon>Fagales</taxon>
        <taxon>Fagaceae</taxon>
        <taxon>Lithocarpus</taxon>
    </lineage>
</organism>
<proteinExistence type="inferred from homology"/>
<gene>
    <name evidence="2" type="ORF">SO802_007112</name>
</gene>
<dbReference type="SUPFAM" id="SSF51445">
    <property type="entry name" value="(Trans)glycosidases"/>
    <property type="match status" value="1"/>
</dbReference>
<dbReference type="AlphaFoldDB" id="A0AAW2DPE7"/>
<dbReference type="InterPro" id="IPR017853">
    <property type="entry name" value="GH"/>
</dbReference>
<dbReference type="EMBL" id="JAZDWU010000002">
    <property type="protein sequence ID" value="KAL0012004.1"/>
    <property type="molecule type" value="Genomic_DNA"/>
</dbReference>
<dbReference type="PANTHER" id="PTHR14363:SF21">
    <property type="entry name" value="HEPARANASE-LIKE PROTEIN 1"/>
    <property type="match status" value="1"/>
</dbReference>
<keyword evidence="3" id="KW-1185">Reference proteome</keyword>
<dbReference type="GO" id="GO:0016020">
    <property type="term" value="C:membrane"/>
    <property type="evidence" value="ECO:0007669"/>
    <property type="project" value="InterPro"/>
</dbReference>
<name>A0AAW2DPE7_9ROSI</name>
<protein>
    <submittedName>
        <fullName evidence="2">Uncharacterized protein</fullName>
    </submittedName>
</protein>
<evidence type="ECO:0000313" key="2">
    <source>
        <dbReference type="EMBL" id="KAL0012004.1"/>
    </source>
</evidence>
<reference evidence="2 3" key="1">
    <citation type="submission" date="2024-01" db="EMBL/GenBank/DDBJ databases">
        <title>A telomere-to-telomere, gap-free genome of sweet tea (Lithocarpus litseifolius).</title>
        <authorList>
            <person name="Zhou J."/>
        </authorList>
    </citation>
    <scope>NUCLEOTIDE SEQUENCE [LARGE SCALE GENOMIC DNA]</scope>
    <source>
        <strain evidence="2">Zhou-2022a</strain>
        <tissue evidence="2">Leaf</tissue>
    </source>
</reference>
<dbReference type="Pfam" id="PF03662">
    <property type="entry name" value="Glyco_hydro_79n"/>
    <property type="match status" value="1"/>
</dbReference>
<dbReference type="GO" id="GO:0009505">
    <property type="term" value="C:plant-type cell wall"/>
    <property type="evidence" value="ECO:0007669"/>
    <property type="project" value="TreeGrafter"/>
</dbReference>
<comment type="caution">
    <text evidence="2">The sequence shown here is derived from an EMBL/GenBank/DDBJ whole genome shotgun (WGS) entry which is preliminary data.</text>
</comment>
<dbReference type="Gene3D" id="3.20.20.80">
    <property type="entry name" value="Glycosidases"/>
    <property type="match status" value="1"/>
</dbReference>